<feature type="non-terminal residue" evidence="2">
    <location>
        <position position="1"/>
    </location>
</feature>
<dbReference type="EMBL" id="CADCTA010000107">
    <property type="protein sequence ID" value="CAA9265959.1"/>
    <property type="molecule type" value="Genomic_DNA"/>
</dbReference>
<feature type="region of interest" description="Disordered" evidence="1">
    <location>
        <begin position="1"/>
        <end position="113"/>
    </location>
</feature>
<gene>
    <name evidence="2" type="ORF">AVDCRST_MAG42-3188</name>
</gene>
<feature type="compositionally biased region" description="Basic residues" evidence="1">
    <location>
        <begin position="56"/>
        <end position="67"/>
    </location>
</feature>
<feature type="non-terminal residue" evidence="2">
    <location>
        <position position="151"/>
    </location>
</feature>
<feature type="region of interest" description="Disordered" evidence="1">
    <location>
        <begin position="128"/>
        <end position="151"/>
    </location>
</feature>
<feature type="compositionally biased region" description="Basic and acidic residues" evidence="1">
    <location>
        <begin position="68"/>
        <end position="81"/>
    </location>
</feature>
<sequence>ERKPASRLRRPDERSRAARVRRRDHDPSRQREHRRNAQSLDRTDPAGWRPASALSRTRRRMVRRAGRERRVLQRRQLEGIRARCGPVHAAQSCARIPERRPDDESHATDNRPRRVRQILDPVRRGVREARRARHGPHHRYQRRARHPLRDM</sequence>
<accession>A0A6J4J2A1</accession>
<evidence type="ECO:0000256" key="1">
    <source>
        <dbReference type="SAM" id="MobiDB-lite"/>
    </source>
</evidence>
<reference evidence="2" key="1">
    <citation type="submission" date="2020-02" db="EMBL/GenBank/DDBJ databases">
        <authorList>
            <person name="Meier V. D."/>
        </authorList>
    </citation>
    <scope>NUCLEOTIDE SEQUENCE</scope>
    <source>
        <strain evidence="2">AVDCRST_MAG42</strain>
    </source>
</reference>
<feature type="compositionally biased region" description="Basic residues" evidence="1">
    <location>
        <begin position="130"/>
        <end position="151"/>
    </location>
</feature>
<name>A0A6J4J2A1_9BACT</name>
<feature type="compositionally biased region" description="Basic and acidic residues" evidence="1">
    <location>
        <begin position="96"/>
        <end position="112"/>
    </location>
</feature>
<organism evidence="2">
    <name type="scientific">uncultured Chthoniobacterales bacterium</name>
    <dbReference type="NCBI Taxonomy" id="1836801"/>
    <lineage>
        <taxon>Bacteria</taxon>
        <taxon>Pseudomonadati</taxon>
        <taxon>Verrucomicrobiota</taxon>
        <taxon>Spartobacteria</taxon>
        <taxon>Chthoniobacterales</taxon>
        <taxon>environmental samples</taxon>
    </lineage>
</organism>
<evidence type="ECO:0000313" key="2">
    <source>
        <dbReference type="EMBL" id="CAA9265959.1"/>
    </source>
</evidence>
<protein>
    <submittedName>
        <fullName evidence="2">Uncharacterized protein</fullName>
    </submittedName>
</protein>
<dbReference type="AlphaFoldDB" id="A0A6J4J2A1"/>
<proteinExistence type="predicted"/>